<protein>
    <submittedName>
        <fullName evidence="2">Uncharacterized protein</fullName>
    </submittedName>
</protein>
<keyword evidence="1" id="KW-0472">Membrane</keyword>
<comment type="caution">
    <text evidence="2">The sequence shown here is derived from an EMBL/GenBank/DDBJ whole genome shotgun (WGS) entry which is preliminary data.</text>
</comment>
<keyword evidence="3" id="KW-1185">Reference proteome</keyword>
<keyword evidence="1" id="KW-1133">Transmembrane helix</keyword>
<evidence type="ECO:0000313" key="3">
    <source>
        <dbReference type="Proteomes" id="UP001352852"/>
    </source>
</evidence>
<dbReference type="EMBL" id="JAHUTJ010033040">
    <property type="protein sequence ID" value="MED6276650.1"/>
    <property type="molecule type" value="Genomic_DNA"/>
</dbReference>
<keyword evidence="1" id="KW-0812">Transmembrane</keyword>
<gene>
    <name evidence="2" type="ORF">CHARACLAT_005176</name>
</gene>
<feature type="transmembrane region" description="Helical" evidence="1">
    <location>
        <begin position="76"/>
        <end position="98"/>
    </location>
</feature>
<sequence>MAGYNSSVISVRHFLRFDCVPVFPVIFWFPLSAIITIISLIQTTCIMPVALLVSPVCGTIYILFSSVCSSLAKFALFMPSLFMSVLAFVASCQAVFTFHHIKPFSTHHDAFSHLKKAGLLT</sequence>
<accession>A0ABU7DQ76</accession>
<name>A0ABU7DQ76_9TELE</name>
<proteinExistence type="predicted"/>
<organism evidence="2 3">
    <name type="scientific">Characodon lateralis</name>
    <dbReference type="NCBI Taxonomy" id="208331"/>
    <lineage>
        <taxon>Eukaryota</taxon>
        <taxon>Metazoa</taxon>
        <taxon>Chordata</taxon>
        <taxon>Craniata</taxon>
        <taxon>Vertebrata</taxon>
        <taxon>Euteleostomi</taxon>
        <taxon>Actinopterygii</taxon>
        <taxon>Neopterygii</taxon>
        <taxon>Teleostei</taxon>
        <taxon>Neoteleostei</taxon>
        <taxon>Acanthomorphata</taxon>
        <taxon>Ovalentaria</taxon>
        <taxon>Atherinomorphae</taxon>
        <taxon>Cyprinodontiformes</taxon>
        <taxon>Goodeidae</taxon>
        <taxon>Characodon</taxon>
    </lineage>
</organism>
<feature type="transmembrane region" description="Helical" evidence="1">
    <location>
        <begin position="45"/>
        <end position="64"/>
    </location>
</feature>
<evidence type="ECO:0000256" key="1">
    <source>
        <dbReference type="SAM" id="Phobius"/>
    </source>
</evidence>
<reference evidence="2 3" key="1">
    <citation type="submission" date="2021-06" db="EMBL/GenBank/DDBJ databases">
        <authorList>
            <person name="Palmer J.M."/>
        </authorList>
    </citation>
    <scope>NUCLEOTIDE SEQUENCE [LARGE SCALE GENOMIC DNA]</scope>
    <source>
        <strain evidence="2 3">CL_MEX2019</strain>
        <tissue evidence="2">Muscle</tissue>
    </source>
</reference>
<feature type="transmembrane region" description="Helical" evidence="1">
    <location>
        <begin position="20"/>
        <end position="38"/>
    </location>
</feature>
<dbReference type="Proteomes" id="UP001352852">
    <property type="component" value="Unassembled WGS sequence"/>
</dbReference>
<evidence type="ECO:0000313" key="2">
    <source>
        <dbReference type="EMBL" id="MED6276650.1"/>
    </source>
</evidence>